<comment type="catalytic activity">
    <reaction evidence="9">
        <text>(R)-lipoyl-5'-AMP + L-lysyl-[lipoyl-carrier protein] = N(6)-[(R)-lipoyl]-L-lysyl-[lipoyl-carrier protein] + AMP + 2 H(+)</text>
        <dbReference type="Rhea" id="RHEA:20473"/>
        <dbReference type="Rhea" id="RHEA-COMP:10500"/>
        <dbReference type="Rhea" id="RHEA-COMP:10502"/>
        <dbReference type="ChEBI" id="CHEBI:15378"/>
        <dbReference type="ChEBI" id="CHEBI:29969"/>
        <dbReference type="ChEBI" id="CHEBI:83091"/>
        <dbReference type="ChEBI" id="CHEBI:83099"/>
        <dbReference type="ChEBI" id="CHEBI:456215"/>
    </reaction>
</comment>
<dbReference type="OMA" id="RYQNWDW"/>
<protein>
    <recommendedName>
        <fullName evidence="12">Lipoyl amidotransferase LIPT1, mitochondrial</fullName>
        <ecNumber evidence="11">2.3.1.200</ecNumber>
    </recommendedName>
    <alternativeName>
        <fullName evidence="15">Lipoate biosynthesis protein</fullName>
    </alternativeName>
    <alternativeName>
        <fullName evidence="13">Lipoate-protein ligase</fullName>
    </alternativeName>
    <alternativeName>
        <fullName evidence="16">Lipoyl ligase</fullName>
    </alternativeName>
    <alternativeName>
        <fullName evidence="14">Lipoyltransferase 1</fullName>
    </alternativeName>
</protein>
<keyword evidence="4" id="KW-0808">Transferase</keyword>
<evidence type="ECO:0000256" key="6">
    <source>
        <dbReference type="ARBA" id="ARBA00023128"/>
    </source>
</evidence>
<dbReference type="UniPathway" id="UPA00537">
    <property type="reaction ID" value="UER00595"/>
</dbReference>
<evidence type="ECO:0000256" key="12">
    <source>
        <dbReference type="ARBA" id="ARBA00071354"/>
    </source>
</evidence>
<dbReference type="GeneTree" id="ENSGT00390000008846"/>
<dbReference type="Gene3D" id="3.30.930.10">
    <property type="entry name" value="Bira Bifunctional Protein, Domain 2"/>
    <property type="match status" value="1"/>
</dbReference>
<sequence length="371" mass="41100">MLWRTLLREFVKTRLVRHSSTLKTFFDETGQSGLVLKSTSTDIFENLALEDWIHDRVDLQNRSVLFLWRNTPAVVVGRHQNPWHECNLPLVRRRGIPLARRRSGGGTVFHDLGNVNITFFTSKKKYDRRRNLGVVTGALTDLSPGLNVSATERFDIVLDGGYKVSGTAAKLGRTSAYHHCTLLCCADRTLLSSVLKSPYQGIKSNATPSVPSPVKNLLDEDPRLDPSAVMEAVAARYNVEFGFDGPLVTVDPSVEALMPGVNKMAADLKSWEWVYGKTPKFSITLPFVAEGAEIVLDMDVKDGTIEKCLLDIPHDWLPAGTVDELCSALAGVRFCPKEVAVAVTAFMRTTLQGPDLTRKTHSLYENVVSVM</sequence>
<evidence type="ECO:0000313" key="18">
    <source>
        <dbReference type="Ensembl" id="ENSEEEP00000041184.2"/>
    </source>
</evidence>
<dbReference type="STRING" id="8005.ENSEEEP00000041184"/>
<evidence type="ECO:0000256" key="15">
    <source>
        <dbReference type="ARBA" id="ARBA00081636"/>
    </source>
</evidence>
<dbReference type="GeneID" id="113580348"/>
<comment type="subcellular location">
    <subcellularLocation>
        <location evidence="1">Mitochondrion</location>
    </subcellularLocation>
</comment>
<reference evidence="18" key="5">
    <citation type="submission" date="2025-09" db="UniProtKB">
        <authorList>
            <consortium name="Ensembl"/>
        </authorList>
    </citation>
    <scope>IDENTIFICATION</scope>
</reference>
<evidence type="ECO:0000256" key="7">
    <source>
        <dbReference type="ARBA" id="ARBA00023315"/>
    </source>
</evidence>
<dbReference type="GO" id="GO:0017118">
    <property type="term" value="F:lipoyltransferase activity"/>
    <property type="evidence" value="ECO:0007669"/>
    <property type="project" value="TreeGrafter"/>
</dbReference>
<dbReference type="FunFam" id="3.30.930.10:FF:000045">
    <property type="entry name" value="lipoyltransferase 1, mitochondrial"/>
    <property type="match status" value="1"/>
</dbReference>
<dbReference type="InterPro" id="IPR004143">
    <property type="entry name" value="BPL_LPL_catalytic"/>
</dbReference>
<dbReference type="Proteomes" id="UP000314983">
    <property type="component" value="Chromosome 16"/>
</dbReference>
<reference evidence="19" key="2">
    <citation type="journal article" date="2017" name="Sci. Adv.">
        <title>A tail of two voltages: Proteomic comparison of the three electric organs of the electric eel.</title>
        <authorList>
            <person name="Traeger L.L."/>
            <person name="Sabat G."/>
            <person name="Barrett-Wilt G.A."/>
            <person name="Wells G.B."/>
            <person name="Sussman M.R."/>
        </authorList>
    </citation>
    <scope>NUCLEOTIDE SEQUENCE [LARGE SCALE GENOMIC DNA]</scope>
</reference>
<evidence type="ECO:0000256" key="5">
    <source>
        <dbReference type="ARBA" id="ARBA00022946"/>
    </source>
</evidence>
<comment type="similarity">
    <text evidence="3">Belongs to the LplA family.</text>
</comment>
<dbReference type="CDD" id="cd16443">
    <property type="entry name" value="LplA"/>
    <property type="match status" value="1"/>
</dbReference>
<evidence type="ECO:0000256" key="3">
    <source>
        <dbReference type="ARBA" id="ARBA00008242"/>
    </source>
</evidence>
<evidence type="ECO:0000256" key="2">
    <source>
        <dbReference type="ARBA" id="ARBA00005085"/>
    </source>
</evidence>
<comment type="function">
    <text evidence="10">Lipoyl amidotransferase that catalyzes the transfer of lipoyl moieties from lipoyl-protein H of the glycine cleavage system (lipoyl-GCSH) to E2 subunits of the pyruvate dehydrogenase complex (PDCE2). Unable to catalyze the transfer of octanoyl from octanoyl-GCSH to PDCE2. In vitro, it is also able to catalyze the transfer of the lipoyl group from lipoyl-AMP to the specific lysine residue of lipoyl domains of lipoate-dependent enzymes but this reaction may not be physiologically relevant.</text>
</comment>
<keyword evidence="5" id="KW-0809">Transit peptide</keyword>
<dbReference type="PANTHER" id="PTHR12561">
    <property type="entry name" value="LIPOATE-PROTEIN LIGASE"/>
    <property type="match status" value="1"/>
</dbReference>
<evidence type="ECO:0000259" key="17">
    <source>
        <dbReference type="PROSITE" id="PS51733"/>
    </source>
</evidence>
<keyword evidence="6" id="KW-0496">Mitochondrion</keyword>
<evidence type="ECO:0000256" key="8">
    <source>
        <dbReference type="ARBA" id="ARBA00051275"/>
    </source>
</evidence>
<comment type="catalytic activity">
    <reaction evidence="8">
        <text>N(6)-[(R)-lipoyl]-L-lysyl-[glycine-cleavage complex H protein] + L-lysyl-[lipoyl-carrier protein] = L-lysyl-[glycine-cleavage complex H protein] + N(6)-[(R)-lipoyl]-L-lysyl-[lipoyl-carrier protein]</text>
        <dbReference type="Rhea" id="RHEA:16413"/>
        <dbReference type="Rhea" id="RHEA-COMP:10494"/>
        <dbReference type="Rhea" id="RHEA-COMP:10500"/>
        <dbReference type="Rhea" id="RHEA-COMP:10501"/>
        <dbReference type="Rhea" id="RHEA-COMP:10502"/>
        <dbReference type="ChEBI" id="CHEBI:29969"/>
        <dbReference type="ChEBI" id="CHEBI:83099"/>
        <dbReference type="EC" id="2.3.1.200"/>
    </reaction>
    <physiologicalReaction direction="left-to-right" evidence="8">
        <dbReference type="Rhea" id="RHEA:16414"/>
    </physiologicalReaction>
</comment>
<dbReference type="Gene3D" id="3.30.390.50">
    <property type="entry name" value="CO dehydrogenase flavoprotein, C-terminal domain"/>
    <property type="match status" value="1"/>
</dbReference>
<dbReference type="Pfam" id="PF21948">
    <property type="entry name" value="LplA-B_cat"/>
    <property type="match status" value="1"/>
</dbReference>
<dbReference type="EC" id="2.3.1.200" evidence="11"/>
<dbReference type="GO" id="GO:0005739">
    <property type="term" value="C:mitochondrion"/>
    <property type="evidence" value="ECO:0007669"/>
    <property type="project" value="UniProtKB-SubCell"/>
</dbReference>
<dbReference type="RefSeq" id="XP_026870648.2">
    <property type="nucleotide sequence ID" value="XM_027014847.2"/>
</dbReference>
<reference evidence="18" key="3">
    <citation type="submission" date="2020-05" db="EMBL/GenBank/DDBJ databases">
        <title>Electrophorus electricus (electric eel) genome, fEleEle1, primary haplotype.</title>
        <authorList>
            <person name="Myers G."/>
            <person name="Meyer A."/>
            <person name="Fedrigo O."/>
            <person name="Formenti G."/>
            <person name="Rhie A."/>
            <person name="Tracey A."/>
            <person name="Sims Y."/>
            <person name="Jarvis E.D."/>
        </authorList>
    </citation>
    <scope>NUCLEOTIDE SEQUENCE [LARGE SCALE GENOMIC DNA]</scope>
</reference>
<dbReference type="SUPFAM" id="SSF55681">
    <property type="entry name" value="Class II aaRS and biotin synthetases"/>
    <property type="match status" value="1"/>
</dbReference>
<dbReference type="SUPFAM" id="SSF82649">
    <property type="entry name" value="SufE/NifU"/>
    <property type="match status" value="1"/>
</dbReference>
<dbReference type="InterPro" id="IPR004562">
    <property type="entry name" value="LipoylTrfase_LipoateP_Ligase"/>
</dbReference>
<organism evidence="18 19">
    <name type="scientific">Electrophorus electricus</name>
    <name type="common">Electric eel</name>
    <name type="synonym">Gymnotus electricus</name>
    <dbReference type="NCBI Taxonomy" id="8005"/>
    <lineage>
        <taxon>Eukaryota</taxon>
        <taxon>Metazoa</taxon>
        <taxon>Chordata</taxon>
        <taxon>Craniata</taxon>
        <taxon>Vertebrata</taxon>
        <taxon>Euteleostomi</taxon>
        <taxon>Actinopterygii</taxon>
        <taxon>Neopterygii</taxon>
        <taxon>Teleostei</taxon>
        <taxon>Ostariophysi</taxon>
        <taxon>Gymnotiformes</taxon>
        <taxon>Gymnotoidei</taxon>
        <taxon>Gymnotidae</taxon>
        <taxon>Electrophorus</taxon>
    </lineage>
</organism>
<reference evidence="18" key="4">
    <citation type="submission" date="2025-08" db="UniProtKB">
        <authorList>
            <consortium name="Ensembl"/>
        </authorList>
    </citation>
    <scope>IDENTIFICATION</scope>
</reference>
<dbReference type="Ensembl" id="ENSEEET00000041661.2">
    <property type="protein sequence ID" value="ENSEEEP00000041184.2"/>
    <property type="gene ID" value="ENSEEEG00000019489.2"/>
</dbReference>
<accession>A0A4W4GU82</accession>
<evidence type="ECO:0000256" key="4">
    <source>
        <dbReference type="ARBA" id="ARBA00022679"/>
    </source>
</evidence>
<dbReference type="PROSITE" id="PS51733">
    <property type="entry name" value="BPL_LPL_CATALYTIC"/>
    <property type="match status" value="1"/>
</dbReference>
<evidence type="ECO:0000313" key="19">
    <source>
        <dbReference type="Proteomes" id="UP000314983"/>
    </source>
</evidence>
<keyword evidence="7" id="KW-0012">Acyltransferase</keyword>
<evidence type="ECO:0000256" key="9">
    <source>
        <dbReference type="ARBA" id="ARBA00052428"/>
    </source>
</evidence>
<proteinExistence type="inferred from homology"/>
<name>A0A4W4GU82_ELEEL</name>
<dbReference type="FunFam" id="3.30.390.50:FF:000005">
    <property type="entry name" value="Lipoyltransferase 1, mitochondrial"/>
    <property type="match status" value="1"/>
</dbReference>
<dbReference type="GO" id="GO:0009249">
    <property type="term" value="P:protein lipoylation"/>
    <property type="evidence" value="ECO:0007669"/>
    <property type="project" value="InterPro"/>
</dbReference>
<dbReference type="PANTHER" id="PTHR12561:SF3">
    <property type="entry name" value="LIPOYLTRANSFERASE 1, MITOCHONDRIAL"/>
    <property type="match status" value="1"/>
</dbReference>
<evidence type="ECO:0000256" key="1">
    <source>
        <dbReference type="ARBA" id="ARBA00004173"/>
    </source>
</evidence>
<evidence type="ECO:0000256" key="16">
    <source>
        <dbReference type="ARBA" id="ARBA00083292"/>
    </source>
</evidence>
<dbReference type="AlphaFoldDB" id="A0A4W4GU82"/>
<gene>
    <name evidence="18" type="primary">LIPT1</name>
</gene>
<evidence type="ECO:0000256" key="14">
    <source>
        <dbReference type="ARBA" id="ARBA00079837"/>
    </source>
</evidence>
<evidence type="ECO:0000256" key="11">
    <source>
        <dbReference type="ARBA" id="ARBA00066356"/>
    </source>
</evidence>
<keyword evidence="19" id="KW-1185">Reference proteome</keyword>
<comment type="pathway">
    <text evidence="2">Protein modification; protein lipoylation via exogenous pathway; protein N(6)-(lipoyl)lysine from lipoate: step 2/2.</text>
</comment>
<evidence type="ECO:0000256" key="13">
    <source>
        <dbReference type="ARBA" id="ARBA00077230"/>
    </source>
</evidence>
<reference evidence="19" key="1">
    <citation type="journal article" date="2014" name="Science">
        <title>Nonhuman genetics. Genomic basis for the convergent evolution of electric organs.</title>
        <authorList>
            <person name="Gallant J.R."/>
            <person name="Traeger L.L."/>
            <person name="Volkening J.D."/>
            <person name="Moffett H."/>
            <person name="Chen P.H."/>
            <person name="Novina C.D."/>
            <person name="Phillips G.N.Jr."/>
            <person name="Anand R."/>
            <person name="Wells G.B."/>
            <person name="Pinch M."/>
            <person name="Guth R."/>
            <person name="Unguez G.A."/>
            <person name="Albert J.S."/>
            <person name="Zakon H.H."/>
            <person name="Samanta M.P."/>
            <person name="Sussman M.R."/>
        </authorList>
    </citation>
    <scope>NUCLEOTIDE SEQUENCE [LARGE SCALE GENOMIC DNA]</scope>
</reference>
<evidence type="ECO:0000256" key="10">
    <source>
        <dbReference type="ARBA" id="ARBA00055110"/>
    </source>
</evidence>
<dbReference type="InterPro" id="IPR045864">
    <property type="entry name" value="aa-tRNA-synth_II/BPL/LPL"/>
</dbReference>
<feature type="domain" description="BPL/LPL catalytic" evidence="17">
    <location>
        <begin position="59"/>
        <end position="245"/>
    </location>
</feature>